<accession>C7RDI0</accession>
<reference evidence="2 3" key="1">
    <citation type="journal article" date="2009" name="Stand. Genomic Sci.">
        <title>Complete genome sequence of Anaerococcus prevotii type strain (PC1).</title>
        <authorList>
            <person name="Labutti K."/>
            <person name="Pukall R."/>
            <person name="Steenblock K."/>
            <person name="Glavina Del Rio T."/>
            <person name="Tice H."/>
            <person name="Copeland A."/>
            <person name="Cheng J.F."/>
            <person name="Lucas S."/>
            <person name="Chen F."/>
            <person name="Nolan M."/>
            <person name="Bruce D."/>
            <person name="Goodwin L."/>
            <person name="Pitluck S."/>
            <person name="Ivanova N."/>
            <person name="Mavromatis K."/>
            <person name="Ovchinnikova G."/>
            <person name="Pati A."/>
            <person name="Chen A."/>
            <person name="Palaniappan K."/>
            <person name="Land M."/>
            <person name="Hauser L."/>
            <person name="Chang Y.J."/>
            <person name="Jeffries C.D."/>
            <person name="Chain P."/>
            <person name="Saunders E."/>
            <person name="Brettin T."/>
            <person name="Detter J.C."/>
            <person name="Han C."/>
            <person name="Goker M."/>
            <person name="Bristow J."/>
            <person name="Eisen J.A."/>
            <person name="Markowitz V."/>
            <person name="Hugenholtz P."/>
            <person name="Kyrpides N.C."/>
            <person name="Klenk H.P."/>
            <person name="Lapidus A."/>
        </authorList>
    </citation>
    <scope>NUCLEOTIDE SEQUENCE [LARGE SCALE GENOMIC DNA]</scope>
    <source>
        <strain evidence="3">ATCC 9321 / DSM 20548 / JCM 6508 / NCTC 11806 / PC1</strain>
    </source>
</reference>
<gene>
    <name evidence="2" type="ordered locus">Apre_1219</name>
</gene>
<evidence type="ECO:0000313" key="2">
    <source>
        <dbReference type="EMBL" id="ACV29243.1"/>
    </source>
</evidence>
<evidence type="ECO:0000313" key="3">
    <source>
        <dbReference type="Proteomes" id="UP000002294"/>
    </source>
</evidence>
<feature type="domain" description="Restriction endonuclease type IV Mrr" evidence="1">
    <location>
        <begin position="181"/>
        <end position="286"/>
    </location>
</feature>
<proteinExistence type="predicted"/>
<dbReference type="OrthoDB" id="2083881at2"/>
<dbReference type="InterPro" id="IPR011335">
    <property type="entry name" value="Restrct_endonuc-II-like"/>
</dbReference>
<sequence length="307" mass="36213">MEITDKFEINKTGKLMDFSIDHKEIPIKLSPDLDEAIKMLLWYVPNITSEQAKVNPLLLNPEYDDYIFKDIMASMKLGDRDVLFTEDIRENLANKFRGKLSVDEQKLVMTLADNSETKTMALLRHIRNAIAHGNFNVINDLVIGFDIKRYGERTEYRAVFKINPTNLLKALRKINIDLTTEEFIAKAFRKSGYRVEPFQEEFQRTHRFDLYAKKDEKRFAIEIRNYDFEKKLREDFIKEMIGKISGMDTRLRPILIINSSYLTEKSKNDLIKNEVIILDIKNIKKMQKGRDMVAEILREQEIYKNSR</sequence>
<dbReference type="GO" id="GO:0003677">
    <property type="term" value="F:DNA binding"/>
    <property type="evidence" value="ECO:0007669"/>
    <property type="project" value="InterPro"/>
</dbReference>
<dbReference type="GO" id="GO:0004519">
    <property type="term" value="F:endonuclease activity"/>
    <property type="evidence" value="ECO:0007669"/>
    <property type="project" value="InterPro"/>
</dbReference>
<dbReference type="eggNOG" id="ENOG5033PCX">
    <property type="taxonomic scope" value="Bacteria"/>
</dbReference>
<dbReference type="InterPro" id="IPR007560">
    <property type="entry name" value="Restrct_endonuc_IV_Mrr"/>
</dbReference>
<dbReference type="Pfam" id="PF04471">
    <property type="entry name" value="Mrr_cat"/>
    <property type="match status" value="1"/>
</dbReference>
<keyword evidence="3" id="KW-1185">Reference proteome</keyword>
<dbReference type="GO" id="GO:0009307">
    <property type="term" value="P:DNA restriction-modification system"/>
    <property type="evidence" value="ECO:0007669"/>
    <property type="project" value="InterPro"/>
</dbReference>
<dbReference type="AlphaFoldDB" id="C7RDI0"/>
<dbReference type="EMBL" id="CP001708">
    <property type="protein sequence ID" value="ACV29243.1"/>
    <property type="molecule type" value="Genomic_DNA"/>
</dbReference>
<dbReference type="Proteomes" id="UP000002294">
    <property type="component" value="Chromosome"/>
</dbReference>
<evidence type="ECO:0000259" key="1">
    <source>
        <dbReference type="Pfam" id="PF04471"/>
    </source>
</evidence>
<dbReference type="KEGG" id="apr:Apre_1219"/>
<dbReference type="SUPFAM" id="SSF52980">
    <property type="entry name" value="Restriction endonuclease-like"/>
    <property type="match status" value="1"/>
</dbReference>
<protein>
    <recommendedName>
        <fullName evidence="1">Restriction endonuclease type IV Mrr domain-containing protein</fullName>
    </recommendedName>
</protein>
<dbReference type="RefSeq" id="WP_015778142.1">
    <property type="nucleotide sequence ID" value="NC_013171.1"/>
</dbReference>
<dbReference type="HOGENOM" id="CLU_939286_0_0_9"/>
<organism evidence="2 3">
    <name type="scientific">Anaerococcus prevotii (strain ATCC 9321 / DSM 20548 / JCM 6508 / NCTC 11806 / PC1)</name>
    <name type="common">Peptostreptococcus prevotii</name>
    <name type="synonym">Peptococcus prevotii</name>
    <dbReference type="NCBI Taxonomy" id="525919"/>
    <lineage>
        <taxon>Bacteria</taxon>
        <taxon>Bacillati</taxon>
        <taxon>Bacillota</taxon>
        <taxon>Tissierellia</taxon>
        <taxon>Tissierellales</taxon>
        <taxon>Peptoniphilaceae</taxon>
        <taxon>Anaerococcus</taxon>
    </lineage>
</organism>
<dbReference type="STRING" id="525919.Apre_1219"/>
<name>C7RDI0_ANAPD</name>